<accession>A0A5J5EN20</accession>
<keyword evidence="3" id="KW-1185">Reference proteome</keyword>
<organism evidence="2 3">
    <name type="scientific">Sphaerosporella brunnea</name>
    <dbReference type="NCBI Taxonomy" id="1250544"/>
    <lineage>
        <taxon>Eukaryota</taxon>
        <taxon>Fungi</taxon>
        <taxon>Dikarya</taxon>
        <taxon>Ascomycota</taxon>
        <taxon>Pezizomycotina</taxon>
        <taxon>Pezizomycetes</taxon>
        <taxon>Pezizales</taxon>
        <taxon>Pyronemataceae</taxon>
        <taxon>Sphaerosporella</taxon>
    </lineage>
</organism>
<evidence type="ECO:0000313" key="2">
    <source>
        <dbReference type="EMBL" id="KAA8896587.1"/>
    </source>
</evidence>
<comment type="caution">
    <text evidence="2">The sequence shown here is derived from an EMBL/GenBank/DDBJ whole genome shotgun (WGS) entry which is preliminary data.</text>
</comment>
<evidence type="ECO:0000256" key="1">
    <source>
        <dbReference type="SAM" id="MobiDB-lite"/>
    </source>
</evidence>
<protein>
    <submittedName>
        <fullName evidence="2">Uncharacterized protein</fullName>
    </submittedName>
</protein>
<reference evidence="2 3" key="1">
    <citation type="submission" date="2019-09" db="EMBL/GenBank/DDBJ databases">
        <title>Draft genome of the ectomycorrhizal ascomycete Sphaerosporella brunnea.</title>
        <authorList>
            <consortium name="DOE Joint Genome Institute"/>
            <person name="Benucci G.M."/>
            <person name="Marozzi G."/>
            <person name="Antonielli L."/>
            <person name="Sanchez S."/>
            <person name="Marco P."/>
            <person name="Wang X."/>
            <person name="Falini L.B."/>
            <person name="Barry K."/>
            <person name="Haridas S."/>
            <person name="Lipzen A."/>
            <person name="Labutti K."/>
            <person name="Grigoriev I.V."/>
            <person name="Murat C."/>
            <person name="Martin F."/>
            <person name="Albertini E."/>
            <person name="Donnini D."/>
            <person name="Bonito G."/>
        </authorList>
    </citation>
    <scope>NUCLEOTIDE SEQUENCE [LARGE SCALE GENOMIC DNA]</scope>
    <source>
        <strain evidence="2 3">Sb_GMNB300</strain>
    </source>
</reference>
<gene>
    <name evidence="2" type="ORF">FN846DRAFT_993599</name>
</gene>
<proteinExistence type="predicted"/>
<dbReference type="AlphaFoldDB" id="A0A5J5EN20"/>
<dbReference type="EMBL" id="VXIS01000208">
    <property type="protein sequence ID" value="KAA8896587.1"/>
    <property type="molecule type" value="Genomic_DNA"/>
</dbReference>
<dbReference type="Proteomes" id="UP000326924">
    <property type="component" value="Unassembled WGS sequence"/>
</dbReference>
<dbReference type="InParanoid" id="A0A5J5EN20"/>
<name>A0A5J5EN20_9PEZI</name>
<sequence length="395" mass="44962">MASMVYIQNQHQIAPPIAGVKVHLILGEAAIVNGWWPDEHPTNSNDPGRWARALVALANEAQLATLWPALFVGRQLQVVDGSEMFHILTQVVVLGTTAIRKRRRLPAVVPRALPPAAALVPPPAQQQQLLQQAQQLQQQQQQQQHALQRQIQHPATHLQQSQRNERQLQQDVQRPGSLQDLRLEVRQANEEHSRKLDQLTVCYPLVMIPNTLTCPQQVVNSIAPRVQVTPHTIIITIVSVNVRLAISRLCTLPSLVSRLAQYFYTVNSGYKLGAFVQFPAPAVRYLTAENIWKEIIEDPRNAEITIFGEKWEQWSSGDGLIARYRTSDDRITIPRTAPLSWVVARVSHWFQRADHGFLIVAELPDFTQHELRNDEDWRDIADRRHFGTIWLSTKQ</sequence>
<evidence type="ECO:0000313" key="3">
    <source>
        <dbReference type="Proteomes" id="UP000326924"/>
    </source>
</evidence>
<feature type="region of interest" description="Disordered" evidence="1">
    <location>
        <begin position="144"/>
        <end position="173"/>
    </location>
</feature>